<dbReference type="AlphaFoldDB" id="E8U3H0"/>
<organism evidence="2 3">
    <name type="scientific">Deinococcus maricopensis (strain DSM 21211 / LMG 22137 / NRRL B-23946 / LB-34)</name>
    <dbReference type="NCBI Taxonomy" id="709986"/>
    <lineage>
        <taxon>Bacteria</taxon>
        <taxon>Thermotogati</taxon>
        <taxon>Deinococcota</taxon>
        <taxon>Deinococci</taxon>
        <taxon>Deinococcales</taxon>
        <taxon>Deinococcaceae</taxon>
        <taxon>Deinococcus</taxon>
    </lineage>
</organism>
<protein>
    <submittedName>
        <fullName evidence="2">Glucokinase</fullName>
        <ecNumber evidence="2">2.7.1.2</ecNumber>
    </submittedName>
</protein>
<dbReference type="Gene3D" id="3.30.420.40">
    <property type="match status" value="2"/>
</dbReference>
<reference evidence="2 3" key="1">
    <citation type="journal article" date="2011" name="Stand. Genomic Sci.">
        <title>Complete genome sequence of Deinococcus maricopensis type strain (LB-34).</title>
        <authorList>
            <person name="Pukall R."/>
            <person name="Zeytun A."/>
            <person name="Lucas S."/>
            <person name="Lapidus A."/>
            <person name="Hammon N."/>
            <person name="Deshpande S."/>
            <person name="Nolan M."/>
            <person name="Cheng J.F."/>
            <person name="Pitluck S."/>
            <person name="Liolios K."/>
            <person name="Pagani I."/>
            <person name="Mikhailova N."/>
            <person name="Ivanova N."/>
            <person name="Mavromatis K."/>
            <person name="Pati A."/>
            <person name="Tapia R."/>
            <person name="Han C."/>
            <person name="Goodwin L."/>
            <person name="Chen A."/>
            <person name="Palaniappan K."/>
            <person name="Land M."/>
            <person name="Hauser L."/>
            <person name="Chang Y.J."/>
            <person name="Jeffries C.D."/>
            <person name="Brambilla E.M."/>
            <person name="Rohde M."/>
            <person name="Goker M."/>
            <person name="Detter J.C."/>
            <person name="Woyke T."/>
            <person name="Bristow J."/>
            <person name="Eisen J.A."/>
            <person name="Markowitz V."/>
            <person name="Hugenholtz P."/>
            <person name="Kyrpides N.C."/>
            <person name="Klenk H.P."/>
        </authorList>
    </citation>
    <scope>NUCLEOTIDE SEQUENCE [LARGE SCALE GENOMIC DNA]</scope>
    <source>
        <strain evidence="3">DSM 21211 / LMG 22137 / NRRL B-23946 / LB-34</strain>
    </source>
</reference>
<dbReference type="SUPFAM" id="SSF53067">
    <property type="entry name" value="Actin-like ATPase domain"/>
    <property type="match status" value="1"/>
</dbReference>
<accession>E8U3H0</accession>
<dbReference type="HOGENOM" id="CLU_036604_13_3_0"/>
<name>E8U3H0_DEIML</name>
<dbReference type="CDD" id="cd23763">
    <property type="entry name" value="ASKHA_ATPase_ROK"/>
    <property type="match status" value="1"/>
</dbReference>
<dbReference type="PANTHER" id="PTHR18964">
    <property type="entry name" value="ROK (REPRESSOR, ORF, KINASE) FAMILY"/>
    <property type="match status" value="1"/>
</dbReference>
<dbReference type="KEGG" id="dmr:Deima_0177"/>
<evidence type="ECO:0000313" key="2">
    <source>
        <dbReference type="EMBL" id="ADV65841.1"/>
    </source>
</evidence>
<dbReference type="InterPro" id="IPR036390">
    <property type="entry name" value="WH_DNA-bd_sf"/>
</dbReference>
<dbReference type="Proteomes" id="UP000008635">
    <property type="component" value="Chromosome"/>
</dbReference>
<evidence type="ECO:0000313" key="3">
    <source>
        <dbReference type="Proteomes" id="UP000008635"/>
    </source>
</evidence>
<sequence length="404" mass="42608">MRLLSKRVRQDREEVLELVFWLGRASRVQLMQITGWSKTKVLSVVAELLETRWLTESEPLASTGGRRASSLTLNGRRGCVLGVALGATSLVVTLSDLNRAALDQRTQRIERLDDVEGVTQAILGACRDLLRRVECGALVTVGVGVPGPVDARAGALISPPLMPSWDGFPLRDTLQRALGAPVYVDNDVNVLALGELERQRRGAAAWHGDETFIVVKLGTGIGAGIISHGDLHRGADGAAGDIGHIIVAPHGPPCHCGNTGCLEAVAGAAALVRAAEQAARTGLSPLLAEALRDRGALQAPDIAAAAHAGDAAANTVIRQAGTHVGQVLAGLTNFFNPRALYLGGGVSDIGLSLLSSVRQNVYAHSLPLSTRQLTIDHLPDKRSAGQRGTWALGMMQAIREEQLT</sequence>
<keyword evidence="2" id="KW-0808">Transferase</keyword>
<dbReference type="STRING" id="709986.Deima_0177"/>
<dbReference type="eggNOG" id="COG1940">
    <property type="taxonomic scope" value="Bacteria"/>
</dbReference>
<gene>
    <name evidence="2" type="ordered locus">Deima_0177</name>
</gene>
<proteinExistence type="inferred from homology"/>
<dbReference type="GO" id="GO:0004340">
    <property type="term" value="F:glucokinase activity"/>
    <property type="evidence" value="ECO:0007669"/>
    <property type="project" value="UniProtKB-EC"/>
</dbReference>
<dbReference type="InterPro" id="IPR036388">
    <property type="entry name" value="WH-like_DNA-bd_sf"/>
</dbReference>
<reference evidence="3" key="2">
    <citation type="submission" date="2011-01" db="EMBL/GenBank/DDBJ databases">
        <title>The complete genome of Deinococcus maricopensis DSM 21211.</title>
        <authorList>
            <consortium name="US DOE Joint Genome Institute (JGI-PGF)"/>
            <person name="Lucas S."/>
            <person name="Copeland A."/>
            <person name="Lapidus A."/>
            <person name="Goodwin L."/>
            <person name="Pitluck S."/>
            <person name="Kyrpides N."/>
            <person name="Mavromatis K."/>
            <person name="Pagani I."/>
            <person name="Ivanova N."/>
            <person name="Ovchinnikova G."/>
            <person name="Zeytun A."/>
            <person name="Detter J.C."/>
            <person name="Han C."/>
            <person name="Land M."/>
            <person name="Hauser L."/>
            <person name="Markowitz V."/>
            <person name="Cheng J.-F."/>
            <person name="Hugenholtz P."/>
            <person name="Woyke T."/>
            <person name="Wu D."/>
            <person name="Pukall R."/>
            <person name="Gehrich-Schroeter G."/>
            <person name="Brambilla E."/>
            <person name="Klenk H.-P."/>
            <person name="Eisen J.A."/>
        </authorList>
    </citation>
    <scope>NUCLEOTIDE SEQUENCE [LARGE SCALE GENOMIC DNA]</scope>
    <source>
        <strain evidence="3">DSM 21211 / LMG 22137 / NRRL B-23946 / LB-34</strain>
    </source>
</reference>
<dbReference type="RefSeq" id="WP_013555346.1">
    <property type="nucleotide sequence ID" value="NC_014958.1"/>
</dbReference>
<keyword evidence="3" id="KW-1185">Reference proteome</keyword>
<comment type="similarity">
    <text evidence="1">Belongs to the ROK (NagC/XylR) family.</text>
</comment>
<dbReference type="Gene3D" id="1.10.10.10">
    <property type="entry name" value="Winged helix-like DNA-binding domain superfamily/Winged helix DNA-binding domain"/>
    <property type="match status" value="1"/>
</dbReference>
<dbReference type="SUPFAM" id="SSF46785">
    <property type="entry name" value="Winged helix' DNA-binding domain"/>
    <property type="match status" value="1"/>
</dbReference>
<keyword evidence="2" id="KW-0418">Kinase</keyword>
<dbReference type="EC" id="2.7.1.2" evidence="2"/>
<dbReference type="InterPro" id="IPR043129">
    <property type="entry name" value="ATPase_NBD"/>
</dbReference>
<dbReference type="Pfam" id="PF00480">
    <property type="entry name" value="ROK"/>
    <property type="match status" value="1"/>
</dbReference>
<dbReference type="InterPro" id="IPR000600">
    <property type="entry name" value="ROK"/>
</dbReference>
<dbReference type="PANTHER" id="PTHR18964:SF173">
    <property type="entry name" value="GLUCOKINASE"/>
    <property type="match status" value="1"/>
</dbReference>
<dbReference type="OrthoDB" id="9796533at2"/>
<dbReference type="InterPro" id="IPR049874">
    <property type="entry name" value="ROK_cs"/>
</dbReference>
<dbReference type="PROSITE" id="PS01125">
    <property type="entry name" value="ROK"/>
    <property type="match status" value="1"/>
</dbReference>
<dbReference type="EMBL" id="CP002454">
    <property type="protein sequence ID" value="ADV65841.1"/>
    <property type="molecule type" value="Genomic_DNA"/>
</dbReference>
<evidence type="ECO:0000256" key="1">
    <source>
        <dbReference type="ARBA" id="ARBA00006479"/>
    </source>
</evidence>